<dbReference type="GO" id="GO:0008622">
    <property type="term" value="C:epsilon DNA polymerase complex"/>
    <property type="evidence" value="ECO:0007669"/>
    <property type="project" value="InterPro"/>
</dbReference>
<feature type="compositionally biased region" description="Polar residues" evidence="8">
    <location>
        <begin position="599"/>
        <end position="616"/>
    </location>
</feature>
<evidence type="ECO:0000256" key="8">
    <source>
        <dbReference type="SAM" id="MobiDB-lite"/>
    </source>
</evidence>
<keyword evidence="4" id="KW-0235">DNA replication</keyword>
<name>B8LT90_TALSN</name>
<dbReference type="AlphaFoldDB" id="B8LT90"/>
<dbReference type="GeneID" id="8108603"/>
<dbReference type="HOGENOM" id="CLU_010628_1_0_1"/>
<dbReference type="PhylomeDB" id="B8LT90"/>
<keyword evidence="11" id="KW-1185">Reference proteome</keyword>
<dbReference type="Pfam" id="PF04042">
    <property type="entry name" value="DNA_pol_E_B"/>
    <property type="match status" value="1"/>
</dbReference>
<feature type="domain" description="DNA polymerase alpha/delta/epsilon subunit B" evidence="9">
    <location>
        <begin position="421"/>
        <end position="702"/>
    </location>
</feature>
<evidence type="ECO:0000313" key="10">
    <source>
        <dbReference type="EMBL" id="EED23598.1"/>
    </source>
</evidence>
<dbReference type="VEuPathDB" id="FungiDB:TSTA_070120"/>
<organism evidence="10 11">
    <name type="scientific">Talaromyces stipitatus (strain ATCC 10500 / CBS 375.48 / QM 6759 / NRRL 1006)</name>
    <name type="common">Penicillium stipitatum</name>
    <dbReference type="NCBI Taxonomy" id="441959"/>
    <lineage>
        <taxon>Eukaryota</taxon>
        <taxon>Fungi</taxon>
        <taxon>Dikarya</taxon>
        <taxon>Ascomycota</taxon>
        <taxon>Pezizomycotina</taxon>
        <taxon>Eurotiomycetes</taxon>
        <taxon>Eurotiomycetidae</taxon>
        <taxon>Eurotiales</taxon>
        <taxon>Trichocomaceae</taxon>
        <taxon>Talaromyces</taxon>
        <taxon>Talaromyces sect. Talaromyces</taxon>
    </lineage>
</organism>
<dbReference type="GO" id="GO:0003677">
    <property type="term" value="F:DNA binding"/>
    <property type="evidence" value="ECO:0007669"/>
    <property type="project" value="UniProtKB-KW"/>
</dbReference>
<dbReference type="InParanoid" id="B8LT90"/>
<evidence type="ECO:0000313" key="11">
    <source>
        <dbReference type="Proteomes" id="UP000001745"/>
    </source>
</evidence>
<dbReference type="eggNOG" id="KOG3818">
    <property type="taxonomic scope" value="Eukaryota"/>
</dbReference>
<dbReference type="STRING" id="441959.B8LT90"/>
<evidence type="ECO:0000256" key="7">
    <source>
        <dbReference type="ARBA" id="ARBA00032930"/>
    </source>
</evidence>
<keyword evidence="10" id="KW-0808">Transferase</keyword>
<evidence type="ECO:0000256" key="5">
    <source>
        <dbReference type="ARBA" id="ARBA00023125"/>
    </source>
</evidence>
<evidence type="ECO:0000259" key="9">
    <source>
        <dbReference type="Pfam" id="PF04042"/>
    </source>
</evidence>
<gene>
    <name evidence="10" type="ORF">TSTA_070120</name>
</gene>
<feature type="region of interest" description="Disordered" evidence="8">
    <location>
        <begin position="142"/>
        <end position="184"/>
    </location>
</feature>
<dbReference type="FunCoup" id="B8LT90">
    <property type="interactions" value="760"/>
</dbReference>
<dbReference type="EMBL" id="EQ962652">
    <property type="protein sequence ID" value="EED23598.1"/>
    <property type="molecule type" value="Genomic_DNA"/>
</dbReference>
<dbReference type="Proteomes" id="UP000001745">
    <property type="component" value="Unassembled WGS sequence"/>
</dbReference>
<dbReference type="GO" id="GO:0016779">
    <property type="term" value="F:nucleotidyltransferase activity"/>
    <property type="evidence" value="ECO:0007669"/>
    <property type="project" value="UniProtKB-KW"/>
</dbReference>
<dbReference type="GO" id="GO:0042276">
    <property type="term" value="P:error-prone translesion synthesis"/>
    <property type="evidence" value="ECO:0007669"/>
    <property type="project" value="TreeGrafter"/>
</dbReference>
<comment type="subcellular location">
    <subcellularLocation>
        <location evidence="1">Nucleus</location>
    </subcellularLocation>
</comment>
<evidence type="ECO:0000256" key="6">
    <source>
        <dbReference type="ARBA" id="ARBA00023242"/>
    </source>
</evidence>
<sequence length="746" mass="81322">MDKAQTPKMPLPIRGADIIPSSSPAFGTPARPVRTGNRPNTVQAKSSVLPVLLPPALLRPLAFRTFTRKHDLTISSNTLQTLAIFIGKNCGSRWREDGLAERLLDEVAKLWRKNGGGVIVEEGNGASIKAILQMVEGNMTNGKVVPGKSADQEDRRGSLTGPASTDERVNSNAEEEDESLSTDPRRWMKVIDAYDQPRLTYNPNKKHFETSINKPSFFPDPSHQITFYRDRLLRNESFQASSLLNNNKQTYKITPIANLIGRGGSRHMCLGLLSVSPAGELSLTDLTGSIMLDLSETVPIPRGNGAWFCPGMMVLVEGIYEEEEIVKGSVLGGNSGIGGAIGGKLMGITIAGPPCEKREVTLGMNSIDSKGDIGTSGGFGWVDFLGVGSERAQGARMRKMEHKSLRQVAGTEGQRNGRCNIVILGEIHLDNTRTLDALKSVFGIYNALPFEELPLAFVMIGNFIGKVGFGQSNGGNSIEYKECFDSLASVLSDFSALLSHTTFIFVPGDNDPWASTFTVGASSAIPRKGVPELFTSRVKRAFTAANNDAGNSASKSTPGEAIWTSNPSRISLFGPVHEIVVYRDDISGRLRRNSIRFCNTGDNDLQEPQISDGATQENDENMIIDNDDNDNNKAQKNSPIPTKQPPPSYLAAQKLSKTILDQGTLSPFPITSKPVLWDYASSIQLYPLPTALILADSEVAAFSVSYEGCNVLNPGRFVPEDYKREPVTWVEYDVLRKRGKVRQQRI</sequence>
<dbReference type="PANTHER" id="PTHR12708:SF0">
    <property type="entry name" value="DNA POLYMERASE EPSILON SUBUNIT 2"/>
    <property type="match status" value="1"/>
</dbReference>
<keyword evidence="6" id="KW-0539">Nucleus</keyword>
<dbReference type="OMA" id="PEDGAWF"/>
<feature type="region of interest" description="Disordered" evidence="8">
    <location>
        <begin position="599"/>
        <end position="647"/>
    </location>
</feature>
<dbReference type="GO" id="GO:0006261">
    <property type="term" value="P:DNA-templated DNA replication"/>
    <property type="evidence" value="ECO:0007669"/>
    <property type="project" value="InterPro"/>
</dbReference>
<dbReference type="PANTHER" id="PTHR12708">
    <property type="entry name" value="DNA POLYMERASE EPSILON SUBUNIT B"/>
    <property type="match status" value="1"/>
</dbReference>
<dbReference type="InterPro" id="IPR007185">
    <property type="entry name" value="DNA_pol_a/d/e_bsu"/>
</dbReference>
<dbReference type="InterPro" id="IPR016266">
    <property type="entry name" value="POLE2"/>
</dbReference>
<proteinExistence type="inferred from homology"/>
<reference evidence="11" key="1">
    <citation type="journal article" date="2015" name="Genome Announc.">
        <title>Genome sequence of the AIDS-associated pathogen Penicillium marneffei (ATCC18224) and its near taxonomic relative Talaromyces stipitatus (ATCC10500).</title>
        <authorList>
            <person name="Nierman W.C."/>
            <person name="Fedorova-Abrams N.D."/>
            <person name="Andrianopoulos A."/>
        </authorList>
    </citation>
    <scope>NUCLEOTIDE SEQUENCE [LARGE SCALE GENOMIC DNA]</scope>
    <source>
        <strain evidence="11">ATCC 10500 / CBS 375.48 / QM 6759 / NRRL 1006</strain>
    </source>
</reference>
<feature type="compositionally biased region" description="Acidic residues" evidence="8">
    <location>
        <begin position="617"/>
        <end position="629"/>
    </location>
</feature>
<accession>B8LT90</accession>
<evidence type="ECO:0000256" key="2">
    <source>
        <dbReference type="ARBA" id="ARBA00009560"/>
    </source>
</evidence>
<keyword evidence="5" id="KW-0238">DNA-binding</keyword>
<dbReference type="RefSeq" id="XP_002340985.1">
    <property type="nucleotide sequence ID" value="XM_002340944.1"/>
</dbReference>
<evidence type="ECO:0000256" key="3">
    <source>
        <dbReference type="ARBA" id="ARBA00016011"/>
    </source>
</evidence>
<evidence type="ECO:0000256" key="4">
    <source>
        <dbReference type="ARBA" id="ARBA00022705"/>
    </source>
</evidence>
<comment type="similarity">
    <text evidence="2">Belongs to the DNA polymerase epsilon subunit B family.</text>
</comment>
<keyword evidence="10" id="KW-0548">Nucleotidyltransferase</keyword>
<evidence type="ECO:0000256" key="1">
    <source>
        <dbReference type="ARBA" id="ARBA00004123"/>
    </source>
</evidence>
<protein>
    <recommendedName>
        <fullName evidence="3">DNA polymerase epsilon subunit B</fullName>
    </recommendedName>
    <alternativeName>
        <fullName evidence="7">DNA polymerase II subunit 2</fullName>
    </alternativeName>
</protein>
<dbReference type="OrthoDB" id="10254730at2759"/>